<dbReference type="AlphaFoldDB" id="A0A511F872"/>
<dbReference type="GO" id="GO:0016747">
    <property type="term" value="F:acyltransferase activity, transferring groups other than amino-acyl groups"/>
    <property type="evidence" value="ECO:0007669"/>
    <property type="project" value="InterPro"/>
</dbReference>
<gene>
    <name evidence="2" type="primary">elaA</name>
    <name evidence="2" type="ORF">CHO01_05210</name>
    <name evidence="3" type="ORF">HNR08_001902</name>
</gene>
<dbReference type="Proteomes" id="UP000564629">
    <property type="component" value="Unassembled WGS sequence"/>
</dbReference>
<dbReference type="PROSITE" id="PS51186">
    <property type="entry name" value="GNAT"/>
    <property type="match status" value="1"/>
</dbReference>
<dbReference type="Pfam" id="PF13673">
    <property type="entry name" value="Acetyltransf_10"/>
    <property type="match status" value="1"/>
</dbReference>
<dbReference type="Gene3D" id="3.40.630.30">
    <property type="match status" value="1"/>
</dbReference>
<protein>
    <submittedName>
        <fullName evidence="2">ElaA protein</fullName>
    </submittedName>
</protein>
<evidence type="ECO:0000313" key="5">
    <source>
        <dbReference type="Proteomes" id="UP000564629"/>
    </source>
</evidence>
<dbReference type="InterPro" id="IPR000182">
    <property type="entry name" value="GNAT_dom"/>
</dbReference>
<proteinExistence type="predicted"/>
<dbReference type="SUPFAM" id="SSF55729">
    <property type="entry name" value="Acyl-CoA N-acyltransferases (Nat)"/>
    <property type="match status" value="1"/>
</dbReference>
<dbReference type="EMBL" id="JACHDN010000001">
    <property type="protein sequence ID" value="MBB5473166.1"/>
    <property type="molecule type" value="Genomic_DNA"/>
</dbReference>
<feature type="domain" description="N-acetyltransferase" evidence="1">
    <location>
        <begin position="5"/>
        <end position="147"/>
    </location>
</feature>
<dbReference type="OrthoDB" id="9796171at2"/>
<evidence type="ECO:0000313" key="4">
    <source>
        <dbReference type="Proteomes" id="UP000321723"/>
    </source>
</evidence>
<evidence type="ECO:0000313" key="2">
    <source>
        <dbReference type="EMBL" id="GEL45405.1"/>
    </source>
</evidence>
<dbReference type="InterPro" id="IPR016181">
    <property type="entry name" value="Acyl_CoA_acyltransferase"/>
</dbReference>
<dbReference type="CDD" id="cd04301">
    <property type="entry name" value="NAT_SF"/>
    <property type="match status" value="1"/>
</dbReference>
<evidence type="ECO:0000259" key="1">
    <source>
        <dbReference type="PROSITE" id="PS51186"/>
    </source>
</evidence>
<keyword evidence="4" id="KW-1185">Reference proteome</keyword>
<sequence length="151" mass="16321">MPLTIETRTADTITAAELYPLLRLRVDVFVVEQTCPYPDLDGRDLLPDTLQVWAHEDGEVLGCIRVLGAGTPEPAIGRVATAGPARGRGVAAALIERGIELCGPDATIHLHAQAHLEGWYGRFGFERAGADYDEDGIPHVPMTRVPRTARG</sequence>
<reference evidence="3 5" key="2">
    <citation type="submission" date="2020-08" db="EMBL/GenBank/DDBJ databases">
        <title>Sequencing the genomes of 1000 actinobacteria strains.</title>
        <authorList>
            <person name="Klenk H.-P."/>
        </authorList>
    </citation>
    <scope>NUCLEOTIDE SEQUENCE [LARGE SCALE GENOMIC DNA]</scope>
    <source>
        <strain evidence="3 5">DSM 9581</strain>
    </source>
</reference>
<evidence type="ECO:0000313" key="3">
    <source>
        <dbReference type="EMBL" id="MBB5473166.1"/>
    </source>
</evidence>
<dbReference type="Proteomes" id="UP000321723">
    <property type="component" value="Unassembled WGS sequence"/>
</dbReference>
<accession>A0A511F872</accession>
<reference evidence="2 4" key="1">
    <citation type="submission" date="2019-07" db="EMBL/GenBank/DDBJ databases">
        <title>Whole genome shotgun sequence of Cellulomonas hominis NBRC 16055.</title>
        <authorList>
            <person name="Hosoyama A."/>
            <person name="Uohara A."/>
            <person name="Ohji S."/>
            <person name="Ichikawa N."/>
        </authorList>
    </citation>
    <scope>NUCLEOTIDE SEQUENCE [LARGE SCALE GENOMIC DNA]</scope>
    <source>
        <strain evidence="2 4">NBRC 16055</strain>
    </source>
</reference>
<comment type="caution">
    <text evidence="2">The sequence shown here is derived from an EMBL/GenBank/DDBJ whole genome shotgun (WGS) entry which is preliminary data.</text>
</comment>
<dbReference type="RefSeq" id="WP_146833127.1">
    <property type="nucleotide sequence ID" value="NZ_BJVQ01000004.1"/>
</dbReference>
<organism evidence="2 4">
    <name type="scientific">Cellulomonas hominis</name>
    <dbReference type="NCBI Taxonomy" id="156981"/>
    <lineage>
        <taxon>Bacteria</taxon>
        <taxon>Bacillati</taxon>
        <taxon>Actinomycetota</taxon>
        <taxon>Actinomycetes</taxon>
        <taxon>Micrococcales</taxon>
        <taxon>Cellulomonadaceae</taxon>
        <taxon>Cellulomonas</taxon>
    </lineage>
</organism>
<name>A0A511F872_9CELL</name>
<dbReference type="EMBL" id="BJVQ01000004">
    <property type="protein sequence ID" value="GEL45405.1"/>
    <property type="molecule type" value="Genomic_DNA"/>
</dbReference>